<dbReference type="AlphaFoldDB" id="A0A197JML1"/>
<reference evidence="1 2" key="1">
    <citation type="submission" date="2016-05" db="EMBL/GenBank/DDBJ databases">
        <title>Genome sequencing reveals origins of a unique bacterial endosymbiosis in the earliest lineages of terrestrial Fungi.</title>
        <authorList>
            <consortium name="DOE Joint Genome Institute"/>
            <person name="Uehling J."/>
            <person name="Gryganskyi A."/>
            <person name="Hameed K."/>
            <person name="Tschaplinski T."/>
            <person name="Misztal P."/>
            <person name="Wu S."/>
            <person name="Desiro A."/>
            <person name="Vande Pol N."/>
            <person name="Du Z.-Y."/>
            <person name="Zienkiewicz A."/>
            <person name="Zienkiewicz K."/>
            <person name="Morin E."/>
            <person name="Tisserant E."/>
            <person name="Splivallo R."/>
            <person name="Hainaut M."/>
            <person name="Henrissat B."/>
            <person name="Ohm R."/>
            <person name="Kuo A."/>
            <person name="Yan J."/>
            <person name="Lipzen A."/>
            <person name="Nolan M."/>
            <person name="Labutti K."/>
            <person name="Barry K."/>
            <person name="Goldstein A."/>
            <person name="Labbe J."/>
            <person name="Schadt C."/>
            <person name="Tuskan G."/>
            <person name="Grigoriev I."/>
            <person name="Martin F."/>
            <person name="Vilgalys R."/>
            <person name="Bonito G."/>
        </authorList>
    </citation>
    <scope>NUCLEOTIDE SEQUENCE [LARGE SCALE GENOMIC DNA]</scope>
    <source>
        <strain evidence="1 2">AG-77</strain>
    </source>
</reference>
<keyword evidence="2" id="KW-1185">Reference proteome</keyword>
<protein>
    <submittedName>
        <fullName evidence="1">Uncharacterized protein</fullName>
    </submittedName>
</protein>
<gene>
    <name evidence="1" type="ORF">K457DRAFT_744907</name>
</gene>
<proteinExistence type="predicted"/>
<evidence type="ECO:0000313" key="2">
    <source>
        <dbReference type="Proteomes" id="UP000078512"/>
    </source>
</evidence>
<dbReference type="EMBL" id="KV442075">
    <property type="protein sequence ID" value="OAQ25721.1"/>
    <property type="molecule type" value="Genomic_DNA"/>
</dbReference>
<organism evidence="1 2">
    <name type="scientific">Linnemannia elongata AG-77</name>
    <dbReference type="NCBI Taxonomy" id="1314771"/>
    <lineage>
        <taxon>Eukaryota</taxon>
        <taxon>Fungi</taxon>
        <taxon>Fungi incertae sedis</taxon>
        <taxon>Mucoromycota</taxon>
        <taxon>Mortierellomycotina</taxon>
        <taxon>Mortierellomycetes</taxon>
        <taxon>Mortierellales</taxon>
        <taxon>Mortierellaceae</taxon>
        <taxon>Linnemannia</taxon>
    </lineage>
</organism>
<sequence>MSKRRTKTTQNAPVAIVCRYCDGKGVVQDYSKAMEWFVKGSVCIRKEIDALLDESRVYGDFCCRQFSSLPSRIALRCVFPNSPVTIQNCFQVVAFRSRHGV</sequence>
<accession>A0A197JML1</accession>
<evidence type="ECO:0000313" key="1">
    <source>
        <dbReference type="EMBL" id="OAQ25721.1"/>
    </source>
</evidence>
<name>A0A197JML1_9FUNG</name>
<dbReference type="Proteomes" id="UP000078512">
    <property type="component" value="Unassembled WGS sequence"/>
</dbReference>